<dbReference type="KEGG" id="crw:CROST_000940"/>
<organism evidence="1 2">
    <name type="scientific">Clostridium felsineum</name>
    <dbReference type="NCBI Taxonomy" id="36839"/>
    <lineage>
        <taxon>Bacteria</taxon>
        <taxon>Bacillati</taxon>
        <taxon>Bacillota</taxon>
        <taxon>Clostridia</taxon>
        <taxon>Eubacteriales</taxon>
        <taxon>Clostridiaceae</taxon>
        <taxon>Clostridium</taxon>
    </lineage>
</organism>
<accession>A0A1S8L1E3</accession>
<dbReference type="AlphaFoldDB" id="A0A1S8L1E3"/>
<protein>
    <submittedName>
        <fullName evidence="1">Uncharacterized protein</fullName>
    </submittedName>
</protein>
<gene>
    <name evidence="1" type="ORF">CROST_000940</name>
</gene>
<sequence>MKKMALKVTLLFIIGAIVYSIFIVVRHGKDNPYSGKYTSKRGNIVLILNNNNDDCTIIDSEYRDVFSTKAKYSIRDNKIKINIKDKYNYTGKRVFKGIVQGNTIKLEKDIYYRK</sequence>
<evidence type="ECO:0000313" key="2">
    <source>
        <dbReference type="Proteomes" id="UP000190951"/>
    </source>
</evidence>
<dbReference type="EMBL" id="CP096983">
    <property type="protein sequence ID" value="URZ09423.1"/>
    <property type="molecule type" value="Genomic_DNA"/>
</dbReference>
<proteinExistence type="predicted"/>
<dbReference type="STRING" id="84029.CROST_32650"/>
<evidence type="ECO:0000313" key="1">
    <source>
        <dbReference type="EMBL" id="URZ09423.1"/>
    </source>
</evidence>
<dbReference type="RefSeq" id="WP_077833537.1">
    <property type="nucleotide sequence ID" value="NZ_CP096983.1"/>
</dbReference>
<reference evidence="1 2" key="1">
    <citation type="submission" date="2022-04" db="EMBL/GenBank/DDBJ databases">
        <title>Genome sequence of C. roseum typestrain.</title>
        <authorList>
            <person name="Poehlein A."/>
            <person name="Schoch T."/>
            <person name="Duerre P."/>
            <person name="Daniel R."/>
        </authorList>
    </citation>
    <scope>NUCLEOTIDE SEQUENCE [LARGE SCALE GENOMIC DNA]</scope>
    <source>
        <strain evidence="1 2">DSM 7320</strain>
    </source>
</reference>
<dbReference type="Proteomes" id="UP000190951">
    <property type="component" value="Chromosome"/>
</dbReference>
<keyword evidence="2" id="KW-1185">Reference proteome</keyword>
<name>A0A1S8L1E3_9CLOT</name>